<feature type="compositionally biased region" description="Polar residues" evidence="1">
    <location>
        <begin position="103"/>
        <end position="113"/>
    </location>
</feature>
<feature type="region of interest" description="Disordered" evidence="1">
    <location>
        <begin position="93"/>
        <end position="150"/>
    </location>
</feature>
<feature type="compositionally biased region" description="Basic and acidic residues" evidence="1">
    <location>
        <begin position="140"/>
        <end position="150"/>
    </location>
</feature>
<reference evidence="2 3" key="1">
    <citation type="submission" date="2017-03" db="EMBL/GenBank/DDBJ databases">
        <title>Genome analysis of strain PAMC 26577.</title>
        <authorList>
            <person name="Oh H.-M."/>
            <person name="Yang J.-A."/>
        </authorList>
    </citation>
    <scope>NUCLEOTIDE SEQUENCE [LARGE SCALE GENOMIC DNA]</scope>
    <source>
        <strain evidence="2 3">PAMC 26577</strain>
    </source>
</reference>
<dbReference type="AlphaFoldDB" id="A0A242MLG6"/>
<evidence type="ECO:0000313" key="2">
    <source>
        <dbReference type="EMBL" id="OTP72166.1"/>
    </source>
</evidence>
<accession>A0A242MLG6</accession>
<evidence type="ECO:0000256" key="1">
    <source>
        <dbReference type="SAM" id="MobiDB-lite"/>
    </source>
</evidence>
<evidence type="ECO:0000313" key="3">
    <source>
        <dbReference type="Proteomes" id="UP000195221"/>
    </source>
</evidence>
<comment type="caution">
    <text evidence="2">The sequence shown here is derived from an EMBL/GenBank/DDBJ whole genome shotgun (WGS) entry which is preliminary data.</text>
</comment>
<name>A0A242MLG6_CABSO</name>
<sequence length="150" mass="16894">MEDAELQRLIEISHKRRGGKATKYPVLEPVSDDIKKLMEADIALTVIRDWLDEKKGVSVVLNTLRKFVIFHIGRETYDAYLLRNGWAKNIHEKRPKKADLKQSSKTVAATSNVGDARNVMAGLNSPKKQGAYDPNPDVSHLLEIDEKGTK</sequence>
<feature type="compositionally biased region" description="Basic and acidic residues" evidence="1">
    <location>
        <begin position="93"/>
        <end position="102"/>
    </location>
</feature>
<dbReference type="RefSeq" id="WP_075359017.1">
    <property type="nucleotide sequence ID" value="NZ_MSRG01000054.1"/>
</dbReference>
<organism evidence="2 3">
    <name type="scientific">Caballeronia sordidicola</name>
    <name type="common">Burkholderia sordidicola</name>
    <dbReference type="NCBI Taxonomy" id="196367"/>
    <lineage>
        <taxon>Bacteria</taxon>
        <taxon>Pseudomonadati</taxon>
        <taxon>Pseudomonadota</taxon>
        <taxon>Betaproteobacteria</taxon>
        <taxon>Burkholderiales</taxon>
        <taxon>Burkholderiaceae</taxon>
        <taxon>Caballeronia</taxon>
    </lineage>
</organism>
<protein>
    <submittedName>
        <fullName evidence="2">Uncharacterized protein</fullName>
    </submittedName>
</protein>
<gene>
    <name evidence="2" type="ORF">PAMC26577_21640</name>
</gene>
<dbReference type="Proteomes" id="UP000195221">
    <property type="component" value="Unassembled WGS sequence"/>
</dbReference>
<proteinExistence type="predicted"/>
<dbReference type="EMBL" id="NBTZ01000093">
    <property type="protein sequence ID" value="OTP72166.1"/>
    <property type="molecule type" value="Genomic_DNA"/>
</dbReference>